<dbReference type="CDD" id="cd08966">
    <property type="entry name" value="EcFpg-like_N"/>
    <property type="match status" value="1"/>
</dbReference>
<dbReference type="SUPFAM" id="SSF81624">
    <property type="entry name" value="N-terminal domain of MutM-like DNA repair proteins"/>
    <property type="match status" value="1"/>
</dbReference>
<dbReference type="AlphaFoldDB" id="A0A081BMC1"/>
<comment type="catalytic activity">
    <reaction evidence="1">
        <text>Hydrolysis of DNA containing ring-opened 7-methylguanine residues, releasing 2,6-diamino-4-hydroxy-5-(N-methyl)formamidopyrimidine.</text>
        <dbReference type="EC" id="3.2.2.23"/>
    </reaction>
</comment>
<evidence type="ECO:0000259" key="17">
    <source>
        <dbReference type="PROSITE" id="PS51066"/>
    </source>
</evidence>
<evidence type="ECO:0000313" key="20">
    <source>
        <dbReference type="Proteomes" id="UP000030700"/>
    </source>
</evidence>
<dbReference type="SUPFAM" id="SSF46946">
    <property type="entry name" value="S13-like H2TH domain"/>
    <property type="match status" value="1"/>
</dbReference>
<keyword evidence="14" id="KW-0326">Glycosidase</keyword>
<name>A0A081BMC1_9BACT</name>
<evidence type="ECO:0000256" key="14">
    <source>
        <dbReference type="ARBA" id="ARBA00023295"/>
    </source>
</evidence>
<keyword evidence="11" id="KW-0234">DNA repair</keyword>
<keyword evidence="13" id="KW-0511">Multifunctional enzyme</keyword>
<evidence type="ECO:0000256" key="15">
    <source>
        <dbReference type="ARBA" id="ARBA00044632"/>
    </source>
</evidence>
<dbReference type="PROSITE" id="PS51066">
    <property type="entry name" value="ZF_FPG_2"/>
    <property type="match status" value="1"/>
</dbReference>
<dbReference type="InterPro" id="IPR010663">
    <property type="entry name" value="Znf_FPG/IleRS"/>
</dbReference>
<keyword evidence="8" id="KW-0378">Hydrolase</keyword>
<keyword evidence="20" id="KW-1185">Reference proteome</keyword>
<proteinExistence type="inferred from homology"/>
<evidence type="ECO:0000259" key="18">
    <source>
        <dbReference type="PROSITE" id="PS51068"/>
    </source>
</evidence>
<comment type="similarity">
    <text evidence="3">Belongs to the FPG family.</text>
</comment>
<dbReference type="Gene3D" id="1.10.8.50">
    <property type="match status" value="1"/>
</dbReference>
<keyword evidence="7 16" id="KW-0863">Zinc-finger</keyword>
<evidence type="ECO:0000256" key="2">
    <source>
        <dbReference type="ARBA" id="ARBA00001947"/>
    </source>
</evidence>
<dbReference type="Pfam" id="PF01149">
    <property type="entry name" value="Fapy_DNA_glyco"/>
    <property type="match status" value="1"/>
</dbReference>
<dbReference type="InterPro" id="IPR015886">
    <property type="entry name" value="H2TH_FPG"/>
</dbReference>
<keyword evidence="10" id="KW-0238">DNA-binding</keyword>
<comment type="cofactor">
    <cofactor evidence="2">
        <name>Zn(2+)</name>
        <dbReference type="ChEBI" id="CHEBI:29105"/>
    </cofactor>
</comment>
<evidence type="ECO:0000256" key="11">
    <source>
        <dbReference type="ARBA" id="ARBA00023204"/>
    </source>
</evidence>
<dbReference type="GO" id="GO:0006284">
    <property type="term" value="P:base-excision repair"/>
    <property type="evidence" value="ECO:0007669"/>
    <property type="project" value="InterPro"/>
</dbReference>
<dbReference type="SUPFAM" id="SSF57716">
    <property type="entry name" value="Glucocorticoid receptor-like (DNA-binding domain)"/>
    <property type="match status" value="1"/>
</dbReference>
<evidence type="ECO:0000256" key="6">
    <source>
        <dbReference type="ARBA" id="ARBA00022763"/>
    </source>
</evidence>
<dbReference type="InterPro" id="IPR012319">
    <property type="entry name" value="FPG_cat"/>
</dbReference>
<dbReference type="PANTHER" id="PTHR22993">
    <property type="entry name" value="FORMAMIDOPYRIMIDINE-DNA GLYCOSYLASE"/>
    <property type="match status" value="1"/>
</dbReference>
<accession>A0A081BMC1</accession>
<dbReference type="HOGENOM" id="CLU_038423_1_2_0"/>
<evidence type="ECO:0000256" key="9">
    <source>
        <dbReference type="ARBA" id="ARBA00022833"/>
    </source>
</evidence>
<keyword evidence="9" id="KW-0862">Zinc</keyword>
<evidence type="ECO:0000256" key="4">
    <source>
        <dbReference type="ARBA" id="ARBA00011245"/>
    </source>
</evidence>
<evidence type="ECO:0000256" key="13">
    <source>
        <dbReference type="ARBA" id="ARBA00023268"/>
    </source>
</evidence>
<dbReference type="InterPro" id="IPR020629">
    <property type="entry name" value="FPG_Glyclase"/>
</dbReference>
<evidence type="ECO:0000256" key="10">
    <source>
        <dbReference type="ARBA" id="ARBA00023125"/>
    </source>
</evidence>
<dbReference type="PROSITE" id="PS51068">
    <property type="entry name" value="FPG_CAT"/>
    <property type="match status" value="1"/>
</dbReference>
<comment type="catalytic activity">
    <reaction evidence="15">
        <text>2'-deoxyribonucleotide-(2'-deoxyribose 5'-phosphate)-2'-deoxyribonucleotide-DNA = a 3'-end 2'-deoxyribonucleotide-(2,3-dehydro-2,3-deoxyribose 5'-phosphate)-DNA + a 5'-end 5'-phospho-2'-deoxyribonucleoside-DNA + H(+)</text>
        <dbReference type="Rhea" id="RHEA:66592"/>
        <dbReference type="Rhea" id="RHEA-COMP:13180"/>
        <dbReference type="Rhea" id="RHEA-COMP:16897"/>
        <dbReference type="Rhea" id="RHEA-COMP:17067"/>
        <dbReference type="ChEBI" id="CHEBI:15378"/>
        <dbReference type="ChEBI" id="CHEBI:136412"/>
        <dbReference type="ChEBI" id="CHEBI:157695"/>
        <dbReference type="ChEBI" id="CHEBI:167181"/>
        <dbReference type="EC" id="4.2.99.18"/>
    </reaction>
</comment>
<evidence type="ECO:0000256" key="12">
    <source>
        <dbReference type="ARBA" id="ARBA00023239"/>
    </source>
</evidence>
<dbReference type="InterPro" id="IPR000214">
    <property type="entry name" value="Znf_DNA_glyclase/AP_lyase"/>
</dbReference>
<dbReference type="FunFam" id="1.10.8.50:FF:000003">
    <property type="entry name" value="Formamidopyrimidine-DNA glycosylase"/>
    <property type="match status" value="1"/>
</dbReference>
<feature type="domain" description="Formamidopyrimidine-DNA glycosylase catalytic" evidence="18">
    <location>
        <begin position="2"/>
        <end position="116"/>
    </location>
</feature>
<dbReference type="NCBIfam" id="NF002211">
    <property type="entry name" value="PRK01103.1"/>
    <property type="match status" value="1"/>
</dbReference>
<reference evidence="19" key="1">
    <citation type="journal article" date="2015" name="PeerJ">
        <title>First genomic representation of candidate bacterial phylum KSB3 points to enhanced environmental sensing as a trigger of wastewater bulking.</title>
        <authorList>
            <person name="Sekiguchi Y."/>
            <person name="Ohashi A."/>
            <person name="Parks D.H."/>
            <person name="Yamauchi T."/>
            <person name="Tyson G.W."/>
            <person name="Hugenholtz P."/>
        </authorList>
    </citation>
    <scope>NUCLEOTIDE SEQUENCE [LARGE SCALE GENOMIC DNA]</scope>
</reference>
<dbReference type="Gene3D" id="3.20.190.10">
    <property type="entry name" value="MutM-like, N-terminal"/>
    <property type="match status" value="1"/>
</dbReference>
<dbReference type="EMBL" id="DF820457">
    <property type="protein sequence ID" value="GAK51537.1"/>
    <property type="molecule type" value="Genomic_DNA"/>
</dbReference>
<dbReference type="Pfam" id="PF06831">
    <property type="entry name" value="H2TH"/>
    <property type="match status" value="1"/>
</dbReference>
<dbReference type="InterPro" id="IPR035937">
    <property type="entry name" value="FPG_N"/>
</dbReference>
<dbReference type="Pfam" id="PF06827">
    <property type="entry name" value="zf-FPG_IleRS"/>
    <property type="match status" value="1"/>
</dbReference>
<dbReference type="InterPro" id="IPR010979">
    <property type="entry name" value="Ribosomal_uS13-like_H2TH"/>
</dbReference>
<dbReference type="GO" id="GO:0140078">
    <property type="term" value="F:class I DNA-(apurinic or apyrimidinic site) endonuclease activity"/>
    <property type="evidence" value="ECO:0007669"/>
    <property type="project" value="UniProtKB-EC"/>
</dbReference>
<dbReference type="PANTHER" id="PTHR22993:SF9">
    <property type="entry name" value="FORMAMIDOPYRIMIDINE-DNA GLYCOSYLASE"/>
    <property type="match status" value="1"/>
</dbReference>
<keyword evidence="12" id="KW-0456">Lyase</keyword>
<feature type="domain" description="FPG-type" evidence="17">
    <location>
        <begin position="241"/>
        <end position="277"/>
    </location>
</feature>
<dbReference type="Proteomes" id="UP000030700">
    <property type="component" value="Unassembled WGS sequence"/>
</dbReference>
<comment type="subunit">
    <text evidence="4">Monomer.</text>
</comment>
<organism evidence="19">
    <name type="scientific">Candidatus Moduliflexus flocculans</name>
    <dbReference type="NCBI Taxonomy" id="1499966"/>
    <lineage>
        <taxon>Bacteria</taxon>
        <taxon>Candidatus Moduliflexota</taxon>
        <taxon>Candidatus Moduliflexia</taxon>
        <taxon>Candidatus Moduliflexales</taxon>
        <taxon>Candidatus Moduliflexaceae</taxon>
    </lineage>
</organism>
<dbReference type="SMART" id="SM00898">
    <property type="entry name" value="Fapy_DNA_glyco"/>
    <property type="match status" value="1"/>
</dbReference>
<keyword evidence="6" id="KW-0227">DNA damage</keyword>
<evidence type="ECO:0000256" key="8">
    <source>
        <dbReference type="ARBA" id="ARBA00022801"/>
    </source>
</evidence>
<dbReference type="SMART" id="SM01232">
    <property type="entry name" value="H2TH"/>
    <property type="match status" value="1"/>
</dbReference>
<dbReference type="GO" id="GO:0008270">
    <property type="term" value="F:zinc ion binding"/>
    <property type="evidence" value="ECO:0007669"/>
    <property type="project" value="UniProtKB-KW"/>
</dbReference>
<dbReference type="STRING" id="1499966.U14_02782"/>
<sequence>MPELPEVQTVVNDLRSAGIVGATITRAEVFWPRSVAMPSAEEFCRRLAGQSIADIWRRAKYIVMDFASGEHLLIHLRMSGRIHLTNPAEPRAKHEHIVLDLDRGRQLRFHDPRKFGRMFLVRNVDDVVGKLGIEPLSGDFTAARLLAKLHEHQRMLKPLLLDQTFLAGLGNIYVDEALWEAKLHPRRLSSTVSPQEAEALHSAIQHVLRRGIEYGGTTLGNGKANFYSIDKQQGRHSEALQVFRRTGQNCPREECQTPIERLIVGQRSTHICPACQMLPLDE</sequence>
<evidence type="ECO:0000256" key="16">
    <source>
        <dbReference type="PROSITE-ProRule" id="PRU00391"/>
    </source>
</evidence>
<dbReference type="NCBIfam" id="TIGR00577">
    <property type="entry name" value="fpg"/>
    <property type="match status" value="1"/>
</dbReference>
<keyword evidence="5" id="KW-0479">Metal-binding</keyword>
<evidence type="ECO:0000256" key="3">
    <source>
        <dbReference type="ARBA" id="ARBA00009409"/>
    </source>
</evidence>
<evidence type="ECO:0000313" key="19">
    <source>
        <dbReference type="EMBL" id="GAK51537.1"/>
    </source>
</evidence>
<evidence type="ECO:0000256" key="5">
    <source>
        <dbReference type="ARBA" id="ARBA00022723"/>
    </source>
</evidence>
<evidence type="ECO:0000256" key="7">
    <source>
        <dbReference type="ARBA" id="ARBA00022771"/>
    </source>
</evidence>
<dbReference type="GO" id="GO:0034039">
    <property type="term" value="F:8-oxo-7,8-dihydroguanine DNA N-glycosylase activity"/>
    <property type="evidence" value="ECO:0007669"/>
    <property type="project" value="TreeGrafter"/>
</dbReference>
<gene>
    <name evidence="19" type="ORF">U14_02782</name>
</gene>
<dbReference type="GO" id="GO:0003684">
    <property type="term" value="F:damaged DNA binding"/>
    <property type="evidence" value="ECO:0007669"/>
    <property type="project" value="InterPro"/>
</dbReference>
<evidence type="ECO:0000256" key="1">
    <source>
        <dbReference type="ARBA" id="ARBA00001668"/>
    </source>
</evidence>
<protein>
    <submittedName>
        <fullName evidence="19">Formamidopyrimidine-DNA glycosylase</fullName>
    </submittedName>
</protein>